<accession>A0A644TPN5</accession>
<organism evidence="7">
    <name type="scientific">bioreactor metagenome</name>
    <dbReference type="NCBI Taxonomy" id="1076179"/>
    <lineage>
        <taxon>unclassified sequences</taxon>
        <taxon>metagenomes</taxon>
        <taxon>ecological metagenomes</taxon>
    </lineage>
</organism>
<evidence type="ECO:0000313" key="7">
    <source>
        <dbReference type="EMBL" id="MPL68956.1"/>
    </source>
</evidence>
<keyword evidence="5" id="KW-0975">Bacterial flagellum</keyword>
<dbReference type="PANTHER" id="PTHR34933:SF1">
    <property type="entry name" value="FLAGELLAR L-RING PROTEIN"/>
    <property type="match status" value="1"/>
</dbReference>
<keyword evidence="7" id="KW-0282">Flagellum</keyword>
<gene>
    <name evidence="7" type="primary">flgH_4</name>
    <name evidence="7" type="ORF">SDC9_14689</name>
</gene>
<dbReference type="AlphaFoldDB" id="A0A644TPN5"/>
<evidence type="ECO:0000256" key="5">
    <source>
        <dbReference type="ARBA" id="ARBA00023143"/>
    </source>
</evidence>
<dbReference type="GO" id="GO:0003774">
    <property type="term" value="F:cytoskeletal motor activity"/>
    <property type="evidence" value="ECO:0007669"/>
    <property type="project" value="InterPro"/>
</dbReference>
<keyword evidence="4" id="KW-0472">Membrane</keyword>
<name>A0A644TPN5_9ZZZZ</name>
<keyword evidence="6" id="KW-0998">Cell outer membrane</keyword>
<evidence type="ECO:0000256" key="3">
    <source>
        <dbReference type="ARBA" id="ARBA00022729"/>
    </source>
</evidence>
<dbReference type="GO" id="GO:0071973">
    <property type="term" value="P:bacterial-type flagellum-dependent cell motility"/>
    <property type="evidence" value="ECO:0007669"/>
    <property type="project" value="InterPro"/>
</dbReference>
<dbReference type="GO" id="GO:0009427">
    <property type="term" value="C:bacterial-type flagellum basal body, distal rod, L ring"/>
    <property type="evidence" value="ECO:0007669"/>
    <property type="project" value="InterPro"/>
</dbReference>
<dbReference type="PROSITE" id="PS51257">
    <property type="entry name" value="PROKAR_LIPOPROTEIN"/>
    <property type="match status" value="1"/>
</dbReference>
<sequence>MMRSLTKGFVCWILLGFMIACMPGGSQVKAASLWNDGANLYSDHKARAVGDILTIVISESSSATRAGQARNSKSASAEASAGTGVFKWIANAGMDSQDSFNAQGSISNTNKVSGRMTAQVIEVKPNGNLVISGTQTIKQNGEEQKITVTGVVRPDDVTVNNTVLSSYVADAQIHIDGKGPIAGKQRQGILTQIFNFLF</sequence>
<reference evidence="7" key="1">
    <citation type="submission" date="2019-08" db="EMBL/GenBank/DDBJ databases">
        <authorList>
            <person name="Kucharzyk K."/>
            <person name="Murdoch R.W."/>
            <person name="Higgins S."/>
            <person name="Loffler F."/>
        </authorList>
    </citation>
    <scope>NUCLEOTIDE SEQUENCE</scope>
</reference>
<keyword evidence="7" id="KW-0966">Cell projection</keyword>
<dbReference type="Pfam" id="PF02107">
    <property type="entry name" value="FlgH"/>
    <property type="match status" value="1"/>
</dbReference>
<evidence type="ECO:0000256" key="6">
    <source>
        <dbReference type="ARBA" id="ARBA00023237"/>
    </source>
</evidence>
<proteinExistence type="predicted"/>
<protein>
    <submittedName>
        <fullName evidence="7">Flagellar L-ring protein</fullName>
    </submittedName>
</protein>
<evidence type="ECO:0000256" key="2">
    <source>
        <dbReference type="ARBA" id="ARBA00004442"/>
    </source>
</evidence>
<dbReference type="PRINTS" id="PR01008">
    <property type="entry name" value="FLGLRINGFLGH"/>
</dbReference>
<keyword evidence="3" id="KW-0732">Signal</keyword>
<dbReference type="InterPro" id="IPR000527">
    <property type="entry name" value="Flag_Lring"/>
</dbReference>
<comment type="subcellular location">
    <subcellularLocation>
        <location evidence="1">Bacterial flagellum</location>
    </subcellularLocation>
    <subcellularLocation>
        <location evidence="2">Cell outer membrane</location>
    </subcellularLocation>
</comment>
<comment type="caution">
    <text evidence="7">The sequence shown here is derived from an EMBL/GenBank/DDBJ whole genome shotgun (WGS) entry which is preliminary data.</text>
</comment>
<evidence type="ECO:0000256" key="4">
    <source>
        <dbReference type="ARBA" id="ARBA00023136"/>
    </source>
</evidence>
<dbReference type="GO" id="GO:0009279">
    <property type="term" value="C:cell outer membrane"/>
    <property type="evidence" value="ECO:0007669"/>
    <property type="project" value="UniProtKB-SubCell"/>
</dbReference>
<dbReference type="EMBL" id="VSSQ01000044">
    <property type="protein sequence ID" value="MPL68956.1"/>
    <property type="molecule type" value="Genomic_DNA"/>
</dbReference>
<dbReference type="PANTHER" id="PTHR34933">
    <property type="entry name" value="FLAGELLAR L-RING PROTEIN"/>
    <property type="match status" value="1"/>
</dbReference>
<keyword evidence="7" id="KW-0969">Cilium</keyword>
<evidence type="ECO:0000256" key="1">
    <source>
        <dbReference type="ARBA" id="ARBA00004365"/>
    </source>
</evidence>